<reference evidence="2 3" key="1">
    <citation type="submission" date="2019-07" db="EMBL/GenBank/DDBJ databases">
        <title>Whole genome shotgun sequence of Pseudonocardia sulfidoxydans NBRC 16205.</title>
        <authorList>
            <person name="Hosoyama A."/>
            <person name="Uohara A."/>
            <person name="Ohji S."/>
            <person name="Ichikawa N."/>
        </authorList>
    </citation>
    <scope>NUCLEOTIDE SEQUENCE [LARGE SCALE GENOMIC DNA]</scope>
    <source>
        <strain evidence="2 3">NBRC 16205</strain>
    </source>
</reference>
<dbReference type="Proteomes" id="UP000321685">
    <property type="component" value="Unassembled WGS sequence"/>
</dbReference>
<dbReference type="AlphaFoldDB" id="A0A511DKF1"/>
<protein>
    <submittedName>
        <fullName evidence="2">Uncharacterized protein</fullName>
    </submittedName>
</protein>
<name>A0A511DKF1_9PSEU</name>
<proteinExistence type="predicted"/>
<comment type="caution">
    <text evidence="2">The sequence shown here is derived from an EMBL/GenBank/DDBJ whole genome shotgun (WGS) entry which is preliminary data.</text>
</comment>
<accession>A0A511DKF1</accession>
<organism evidence="2 3">
    <name type="scientific">Pseudonocardia sulfidoxydans NBRC 16205</name>
    <dbReference type="NCBI Taxonomy" id="1223511"/>
    <lineage>
        <taxon>Bacteria</taxon>
        <taxon>Bacillati</taxon>
        <taxon>Actinomycetota</taxon>
        <taxon>Actinomycetes</taxon>
        <taxon>Pseudonocardiales</taxon>
        <taxon>Pseudonocardiaceae</taxon>
        <taxon>Pseudonocardia</taxon>
    </lineage>
</organism>
<evidence type="ECO:0000256" key="1">
    <source>
        <dbReference type="SAM" id="MobiDB-lite"/>
    </source>
</evidence>
<dbReference type="EMBL" id="BJVJ01000050">
    <property type="protein sequence ID" value="GEL25299.1"/>
    <property type="molecule type" value="Genomic_DNA"/>
</dbReference>
<keyword evidence="3" id="KW-1185">Reference proteome</keyword>
<sequence length="83" mass="8596">MRDRLSCWSIMAVIGVSPCERSRGGGPGVRGEGSRRAGMRGDGTTASPGVWTAPPRVARFPPVDDAGPASTGDLDAGESWLEP</sequence>
<feature type="region of interest" description="Disordered" evidence="1">
    <location>
        <begin position="19"/>
        <end position="83"/>
    </location>
</feature>
<evidence type="ECO:0000313" key="3">
    <source>
        <dbReference type="Proteomes" id="UP000321685"/>
    </source>
</evidence>
<gene>
    <name evidence="2" type="ORF">PSU4_42530</name>
</gene>
<evidence type="ECO:0000313" key="2">
    <source>
        <dbReference type="EMBL" id="GEL25299.1"/>
    </source>
</evidence>